<dbReference type="InterPro" id="IPR003439">
    <property type="entry name" value="ABC_transporter-like_ATP-bd"/>
</dbReference>
<dbReference type="PROSITE" id="PS50893">
    <property type="entry name" value="ABC_TRANSPORTER_2"/>
    <property type="match status" value="1"/>
</dbReference>
<evidence type="ECO:0000256" key="7">
    <source>
        <dbReference type="ARBA" id="ARBA00022840"/>
    </source>
</evidence>
<evidence type="ECO:0000256" key="9">
    <source>
        <dbReference type="ARBA" id="ARBA00023136"/>
    </source>
</evidence>
<comment type="subcellular location">
    <subcellularLocation>
        <location evidence="1">Cell membrane</location>
        <topology evidence="1">Peripheral membrane protein</topology>
    </subcellularLocation>
</comment>
<keyword evidence="5" id="KW-0997">Cell inner membrane</keyword>
<evidence type="ECO:0000259" key="10">
    <source>
        <dbReference type="PROSITE" id="PS50893"/>
    </source>
</evidence>
<gene>
    <name evidence="11" type="ORF">HGMM_F50D11C22</name>
</gene>
<dbReference type="GO" id="GO:0005886">
    <property type="term" value="C:plasma membrane"/>
    <property type="evidence" value="ECO:0007669"/>
    <property type="project" value="UniProtKB-SubCell"/>
</dbReference>
<reference evidence="11" key="1">
    <citation type="journal article" date="2005" name="Environ. Microbiol.">
        <title>Genetic and functional properties of uncultivated thermophilic crenarchaeotes from a subsurface gold mine as revealed by analysis of genome fragments.</title>
        <authorList>
            <person name="Nunoura T."/>
            <person name="Hirayama H."/>
            <person name="Takami H."/>
            <person name="Oida H."/>
            <person name="Nishi S."/>
            <person name="Shimamura S."/>
            <person name="Suzuki Y."/>
            <person name="Inagaki F."/>
            <person name="Takai K."/>
            <person name="Nealson K.H."/>
            <person name="Horikoshi K."/>
        </authorList>
    </citation>
    <scope>NUCLEOTIDE SEQUENCE</scope>
</reference>
<dbReference type="InterPro" id="IPR027417">
    <property type="entry name" value="P-loop_NTPase"/>
</dbReference>
<keyword evidence="4" id="KW-1003">Cell membrane</keyword>
<dbReference type="FunFam" id="3.40.50.300:FF:000016">
    <property type="entry name" value="Oligopeptide ABC transporter ATP-binding component"/>
    <property type="match status" value="1"/>
</dbReference>
<feature type="domain" description="ABC transporter" evidence="10">
    <location>
        <begin position="11"/>
        <end position="320"/>
    </location>
</feature>
<dbReference type="SMART" id="SM00382">
    <property type="entry name" value="AAA"/>
    <property type="match status" value="1"/>
</dbReference>
<dbReference type="AlphaFoldDB" id="H5SMM7"/>
<reference evidence="11" key="2">
    <citation type="journal article" date="2012" name="PLoS ONE">
        <title>A Deeply Branching Thermophilic Bacterium with an Ancient Acetyl-CoA Pathway Dominates a Subsurface Ecosystem.</title>
        <authorList>
            <person name="Takami H."/>
            <person name="Noguchi H."/>
            <person name="Takaki Y."/>
            <person name="Uchiyama I."/>
            <person name="Toyoda A."/>
            <person name="Nishi S."/>
            <person name="Chee G.-J."/>
            <person name="Arai W."/>
            <person name="Nunoura T."/>
            <person name="Itoh T."/>
            <person name="Hattori M."/>
            <person name="Takai K."/>
        </authorList>
    </citation>
    <scope>NUCLEOTIDE SEQUENCE</scope>
</reference>
<name>H5SMM7_9BACT</name>
<evidence type="ECO:0000256" key="2">
    <source>
        <dbReference type="ARBA" id="ARBA00005417"/>
    </source>
</evidence>
<proteinExistence type="inferred from homology"/>
<dbReference type="Pfam" id="PF08352">
    <property type="entry name" value="oligo_HPY"/>
    <property type="match status" value="1"/>
</dbReference>
<keyword evidence="8" id="KW-1278">Translocase</keyword>
<evidence type="ECO:0000256" key="4">
    <source>
        <dbReference type="ARBA" id="ARBA00022475"/>
    </source>
</evidence>
<organism evidence="11">
    <name type="scientific">uncultured Acetothermia bacterium</name>
    <dbReference type="NCBI Taxonomy" id="236499"/>
    <lineage>
        <taxon>Bacteria</taxon>
        <taxon>Candidatus Bipolaricaulota</taxon>
        <taxon>environmental samples</taxon>
    </lineage>
</organism>
<comment type="similarity">
    <text evidence="2">Belongs to the ABC transporter superfamily.</text>
</comment>
<dbReference type="GO" id="GO:0005524">
    <property type="term" value="F:ATP binding"/>
    <property type="evidence" value="ECO:0007669"/>
    <property type="project" value="UniProtKB-KW"/>
</dbReference>
<keyword evidence="3" id="KW-0813">Transport</keyword>
<dbReference type="GO" id="GO:0015833">
    <property type="term" value="P:peptide transport"/>
    <property type="evidence" value="ECO:0007669"/>
    <property type="project" value="InterPro"/>
</dbReference>
<accession>H5SMM7</accession>
<dbReference type="InterPro" id="IPR013563">
    <property type="entry name" value="Oligopep_ABC_C"/>
</dbReference>
<keyword evidence="6" id="KW-0547">Nucleotide-binding</keyword>
<evidence type="ECO:0000256" key="8">
    <source>
        <dbReference type="ARBA" id="ARBA00022967"/>
    </source>
</evidence>
<dbReference type="Gene3D" id="3.40.50.300">
    <property type="entry name" value="P-loop containing nucleotide triphosphate hydrolases"/>
    <property type="match status" value="1"/>
</dbReference>
<dbReference type="PANTHER" id="PTHR43297:SF14">
    <property type="entry name" value="ATPASE AAA-TYPE CORE DOMAIN-CONTAINING PROTEIN"/>
    <property type="match status" value="1"/>
</dbReference>
<evidence type="ECO:0000256" key="3">
    <source>
        <dbReference type="ARBA" id="ARBA00022448"/>
    </source>
</evidence>
<dbReference type="NCBIfam" id="TIGR01727">
    <property type="entry name" value="oligo_HPY"/>
    <property type="match status" value="1"/>
</dbReference>
<dbReference type="InterPro" id="IPR017871">
    <property type="entry name" value="ABC_transporter-like_CS"/>
</dbReference>
<dbReference type="SUPFAM" id="SSF52540">
    <property type="entry name" value="P-loop containing nucleoside triphosphate hydrolases"/>
    <property type="match status" value="1"/>
</dbReference>
<evidence type="ECO:0000256" key="5">
    <source>
        <dbReference type="ARBA" id="ARBA00022519"/>
    </source>
</evidence>
<dbReference type="PROSITE" id="PS00211">
    <property type="entry name" value="ABC_TRANSPORTER_1"/>
    <property type="match status" value="1"/>
</dbReference>
<evidence type="ECO:0000313" key="11">
    <source>
        <dbReference type="EMBL" id="BAL57413.1"/>
    </source>
</evidence>
<evidence type="ECO:0000256" key="1">
    <source>
        <dbReference type="ARBA" id="ARBA00004202"/>
    </source>
</evidence>
<evidence type="ECO:0000256" key="6">
    <source>
        <dbReference type="ARBA" id="ARBA00022741"/>
    </source>
</evidence>
<dbReference type="EMBL" id="AP011775">
    <property type="protein sequence ID" value="BAL57413.1"/>
    <property type="molecule type" value="Genomic_DNA"/>
</dbReference>
<keyword evidence="7 11" id="KW-0067">ATP-binding</keyword>
<dbReference type="Pfam" id="PF00005">
    <property type="entry name" value="ABC_tran"/>
    <property type="match status" value="2"/>
</dbReference>
<keyword evidence="9" id="KW-0472">Membrane</keyword>
<dbReference type="CDD" id="cd03257">
    <property type="entry name" value="ABC_NikE_OppD_transporters"/>
    <property type="match status" value="1"/>
</dbReference>
<dbReference type="GO" id="GO:0016887">
    <property type="term" value="F:ATP hydrolysis activity"/>
    <property type="evidence" value="ECO:0007669"/>
    <property type="project" value="InterPro"/>
</dbReference>
<dbReference type="InterPro" id="IPR003593">
    <property type="entry name" value="AAA+_ATPase"/>
</dbReference>
<dbReference type="InterPro" id="IPR050388">
    <property type="entry name" value="ABC_Ni/Peptide_Import"/>
</dbReference>
<sequence>MTVVTKTYPVLHVENLTMHYTTRKGEVKAVENVSFSLDKGEALGLVGESGCGKTSVALTLLRLLPENARFLGGHAYFFRDATDEAHVRRSLGKPVKLVRDGQEHRGRLLDINKSQLVLEAHTNGRTQQMSLPRDAVARIGVDLTALSDEEMRPIRWKGISMIFQAAMNSLNPVYKVGDQIIEALQTHMPISAPEARERVAQLFQLVGLDRQLMDRYPHEYSGGMKQRAVIAMALACDPDLIIADEPTTALDVIVQDKILREMRQIQKKLNMSMIYISHDIAVIAEVADKVGVMYGGGLVEFGPSEAIFKNPIHPYTKALMSAFPSIKGEKVKLAALPGEPPDLIKPPSGCRFHPRCPFATEICEREVPQFREHKPHQYAACWNPLS</sequence>
<dbReference type="PANTHER" id="PTHR43297">
    <property type="entry name" value="OLIGOPEPTIDE TRANSPORT ATP-BINDING PROTEIN APPD"/>
    <property type="match status" value="1"/>
</dbReference>
<protein>
    <submittedName>
        <fullName evidence="11">Peptide/nickel transport system ATP-binding protein</fullName>
    </submittedName>
</protein>